<dbReference type="Proteomes" id="UP000007305">
    <property type="component" value="Chromosome 4"/>
</dbReference>
<reference evidence="1" key="3">
    <citation type="submission" date="2021-05" db="UniProtKB">
        <authorList>
            <consortium name="EnsemblPlants"/>
        </authorList>
    </citation>
    <scope>IDENTIFICATION</scope>
    <source>
        <strain evidence="1">cv. B73</strain>
    </source>
</reference>
<reference evidence="2" key="1">
    <citation type="journal article" date="2009" name="Science">
        <title>The B73 maize genome: complexity, diversity, and dynamics.</title>
        <authorList>
            <person name="Schnable P.S."/>
            <person name="Ware D."/>
            <person name="Fulton R.S."/>
            <person name="Stein J.C."/>
            <person name="Wei F."/>
            <person name="Pasternak S."/>
            <person name="Liang C."/>
            <person name="Zhang J."/>
            <person name="Fulton L."/>
            <person name="Graves T.A."/>
            <person name="Minx P."/>
            <person name="Reily A.D."/>
            <person name="Courtney L."/>
            <person name="Kruchowski S.S."/>
            <person name="Tomlinson C."/>
            <person name="Strong C."/>
            <person name="Delehaunty K."/>
            <person name="Fronick C."/>
            <person name="Courtney B."/>
            <person name="Rock S.M."/>
            <person name="Belter E."/>
            <person name="Du F."/>
            <person name="Kim K."/>
            <person name="Abbott R.M."/>
            <person name="Cotton M."/>
            <person name="Levy A."/>
            <person name="Marchetto P."/>
            <person name="Ochoa K."/>
            <person name="Jackson S.M."/>
            <person name="Gillam B."/>
            <person name="Chen W."/>
            <person name="Yan L."/>
            <person name="Higginbotham J."/>
            <person name="Cardenas M."/>
            <person name="Waligorski J."/>
            <person name="Applebaum E."/>
            <person name="Phelps L."/>
            <person name="Falcone J."/>
            <person name="Kanchi K."/>
            <person name="Thane T."/>
            <person name="Scimone A."/>
            <person name="Thane N."/>
            <person name="Henke J."/>
            <person name="Wang T."/>
            <person name="Ruppert J."/>
            <person name="Shah N."/>
            <person name="Rotter K."/>
            <person name="Hodges J."/>
            <person name="Ingenthron E."/>
            <person name="Cordes M."/>
            <person name="Kohlberg S."/>
            <person name="Sgro J."/>
            <person name="Delgado B."/>
            <person name="Mead K."/>
            <person name="Chinwalla A."/>
            <person name="Leonard S."/>
            <person name="Crouse K."/>
            <person name="Collura K."/>
            <person name="Kudrna D."/>
            <person name="Currie J."/>
            <person name="He R."/>
            <person name="Angelova A."/>
            <person name="Rajasekar S."/>
            <person name="Mueller T."/>
            <person name="Lomeli R."/>
            <person name="Scara G."/>
            <person name="Ko A."/>
            <person name="Delaney K."/>
            <person name="Wissotski M."/>
            <person name="Lopez G."/>
            <person name="Campos D."/>
            <person name="Braidotti M."/>
            <person name="Ashley E."/>
            <person name="Golser W."/>
            <person name="Kim H."/>
            <person name="Lee S."/>
            <person name="Lin J."/>
            <person name="Dujmic Z."/>
            <person name="Kim W."/>
            <person name="Talag J."/>
            <person name="Zuccolo A."/>
            <person name="Fan C."/>
            <person name="Sebastian A."/>
            <person name="Kramer M."/>
            <person name="Spiegel L."/>
            <person name="Nascimento L."/>
            <person name="Zutavern T."/>
            <person name="Miller B."/>
            <person name="Ambroise C."/>
            <person name="Muller S."/>
            <person name="Spooner W."/>
            <person name="Narechania A."/>
            <person name="Ren L."/>
            <person name="Wei S."/>
            <person name="Kumari S."/>
            <person name="Faga B."/>
            <person name="Levy M.J."/>
            <person name="McMahan L."/>
            <person name="Van Buren P."/>
            <person name="Vaughn M.W."/>
            <person name="Ying K."/>
            <person name="Yeh C.-T."/>
            <person name="Emrich S.J."/>
            <person name="Jia Y."/>
            <person name="Kalyanaraman A."/>
            <person name="Hsia A.-P."/>
            <person name="Barbazuk W.B."/>
            <person name="Baucom R.S."/>
            <person name="Brutnell T.P."/>
            <person name="Carpita N.C."/>
            <person name="Chaparro C."/>
            <person name="Chia J.-M."/>
            <person name="Deragon J.-M."/>
            <person name="Estill J.C."/>
            <person name="Fu Y."/>
            <person name="Jeddeloh J.A."/>
            <person name="Han Y."/>
            <person name="Lee H."/>
            <person name="Li P."/>
            <person name="Lisch D.R."/>
            <person name="Liu S."/>
            <person name="Liu Z."/>
            <person name="Nagel D.H."/>
            <person name="McCann M.C."/>
            <person name="SanMiguel P."/>
            <person name="Myers A.M."/>
            <person name="Nettleton D."/>
            <person name="Nguyen J."/>
            <person name="Penning B.W."/>
            <person name="Ponnala L."/>
            <person name="Schneider K.L."/>
            <person name="Schwartz D.C."/>
            <person name="Sharma A."/>
            <person name="Soderlund C."/>
            <person name="Springer N.M."/>
            <person name="Sun Q."/>
            <person name="Wang H."/>
            <person name="Waterman M."/>
            <person name="Westerman R."/>
            <person name="Wolfgruber T.K."/>
            <person name="Yang L."/>
            <person name="Yu Y."/>
            <person name="Zhang L."/>
            <person name="Zhou S."/>
            <person name="Zhu Q."/>
            <person name="Bennetzen J.L."/>
            <person name="Dawe R.K."/>
            <person name="Jiang J."/>
            <person name="Jiang N."/>
            <person name="Presting G.G."/>
            <person name="Wessler S.R."/>
            <person name="Aluru S."/>
            <person name="Martienssen R.A."/>
            <person name="Clifton S.W."/>
            <person name="McCombie W.R."/>
            <person name="Wing R.A."/>
            <person name="Wilson R.K."/>
        </authorList>
    </citation>
    <scope>NUCLEOTIDE SEQUENCE [LARGE SCALE GENOMIC DNA]</scope>
    <source>
        <strain evidence="2">cv. B73</strain>
    </source>
</reference>
<dbReference type="AlphaFoldDB" id="A0A804NMM8"/>
<dbReference type="InParanoid" id="A0A804NMM8"/>
<protein>
    <submittedName>
        <fullName evidence="1">Uncharacterized protein</fullName>
    </submittedName>
</protein>
<evidence type="ECO:0000313" key="1">
    <source>
        <dbReference type="EnsemblPlants" id="Zm00001eb171800_P001"/>
    </source>
</evidence>
<evidence type="ECO:0000313" key="2">
    <source>
        <dbReference type="Proteomes" id="UP000007305"/>
    </source>
</evidence>
<accession>A0A804NMM8</accession>
<dbReference type="Gramene" id="Zm00001eb171800_T001">
    <property type="protein sequence ID" value="Zm00001eb171800_P001"/>
    <property type="gene ID" value="Zm00001eb171800"/>
</dbReference>
<reference evidence="1" key="2">
    <citation type="submission" date="2019-07" db="EMBL/GenBank/DDBJ databases">
        <authorList>
            <person name="Seetharam A."/>
            <person name="Woodhouse M."/>
            <person name="Cannon E."/>
        </authorList>
    </citation>
    <scope>NUCLEOTIDE SEQUENCE [LARGE SCALE GENOMIC DNA]</scope>
    <source>
        <strain evidence="1">cv. B73</strain>
    </source>
</reference>
<dbReference type="EnsemblPlants" id="Zm00001eb171800_T001">
    <property type="protein sequence ID" value="Zm00001eb171800_P001"/>
    <property type="gene ID" value="Zm00001eb171800"/>
</dbReference>
<sequence>MRCCVACSPTTTSVSQKLAQHHNILHEFTQVRSSHSRFIETPVSNRLKWWLAHSLMEAGVQEDEGNLSSMREHTDLLSSARDDSPGFVSFVITLAFPSLQITLAFPLQKSELQLFNTLVLIKSIMF</sequence>
<keyword evidence="2" id="KW-1185">Reference proteome</keyword>
<organism evidence="1 2">
    <name type="scientific">Zea mays</name>
    <name type="common">Maize</name>
    <dbReference type="NCBI Taxonomy" id="4577"/>
    <lineage>
        <taxon>Eukaryota</taxon>
        <taxon>Viridiplantae</taxon>
        <taxon>Streptophyta</taxon>
        <taxon>Embryophyta</taxon>
        <taxon>Tracheophyta</taxon>
        <taxon>Spermatophyta</taxon>
        <taxon>Magnoliopsida</taxon>
        <taxon>Liliopsida</taxon>
        <taxon>Poales</taxon>
        <taxon>Poaceae</taxon>
        <taxon>PACMAD clade</taxon>
        <taxon>Panicoideae</taxon>
        <taxon>Andropogonodae</taxon>
        <taxon>Andropogoneae</taxon>
        <taxon>Tripsacinae</taxon>
        <taxon>Zea</taxon>
    </lineage>
</organism>
<proteinExistence type="predicted"/>
<name>A0A804NMM8_MAIZE</name>